<accession>A0ACC0GFM2</accession>
<sequence>MSSEDAVELSEISPLSITRHGIEALVFTELDVYFVIQMINCFSFNLLSSTLGLEDGNFLFGPVEDPNNKNMILWNYLQRISTANCYKCTHLSTTVGTEPRELGAFLLFWNVCLHLLLILQHLLFESLQLVLGQGLSVLAKLIDSLALSTINNELNLTGLCCV</sequence>
<dbReference type="Proteomes" id="UP001060215">
    <property type="component" value="Chromosome 8"/>
</dbReference>
<name>A0ACC0GFM2_9ERIC</name>
<proteinExistence type="predicted"/>
<organism evidence="1 2">
    <name type="scientific">Camellia lanceoleosa</name>
    <dbReference type="NCBI Taxonomy" id="1840588"/>
    <lineage>
        <taxon>Eukaryota</taxon>
        <taxon>Viridiplantae</taxon>
        <taxon>Streptophyta</taxon>
        <taxon>Embryophyta</taxon>
        <taxon>Tracheophyta</taxon>
        <taxon>Spermatophyta</taxon>
        <taxon>Magnoliopsida</taxon>
        <taxon>eudicotyledons</taxon>
        <taxon>Gunneridae</taxon>
        <taxon>Pentapetalae</taxon>
        <taxon>asterids</taxon>
        <taxon>Ericales</taxon>
        <taxon>Theaceae</taxon>
        <taxon>Camellia</taxon>
    </lineage>
</organism>
<keyword evidence="2" id="KW-1185">Reference proteome</keyword>
<protein>
    <submittedName>
        <fullName evidence="1">Uncharacterized protein</fullName>
    </submittedName>
</protein>
<dbReference type="EMBL" id="CM045765">
    <property type="protein sequence ID" value="KAI7999943.1"/>
    <property type="molecule type" value="Genomic_DNA"/>
</dbReference>
<evidence type="ECO:0000313" key="1">
    <source>
        <dbReference type="EMBL" id="KAI7999943.1"/>
    </source>
</evidence>
<comment type="caution">
    <text evidence="1">The sequence shown here is derived from an EMBL/GenBank/DDBJ whole genome shotgun (WGS) entry which is preliminary data.</text>
</comment>
<gene>
    <name evidence="1" type="ORF">LOK49_LG09G01126</name>
</gene>
<reference evidence="1 2" key="1">
    <citation type="journal article" date="2022" name="Plant J.">
        <title>Chromosome-level genome of Camellia lanceoleosa provides a valuable resource for understanding genome evolution and self-incompatibility.</title>
        <authorList>
            <person name="Gong W."/>
            <person name="Xiao S."/>
            <person name="Wang L."/>
            <person name="Liao Z."/>
            <person name="Chang Y."/>
            <person name="Mo W."/>
            <person name="Hu G."/>
            <person name="Li W."/>
            <person name="Zhao G."/>
            <person name="Zhu H."/>
            <person name="Hu X."/>
            <person name="Ji K."/>
            <person name="Xiang X."/>
            <person name="Song Q."/>
            <person name="Yuan D."/>
            <person name="Jin S."/>
            <person name="Zhang L."/>
        </authorList>
    </citation>
    <scope>NUCLEOTIDE SEQUENCE [LARGE SCALE GENOMIC DNA]</scope>
    <source>
        <strain evidence="1">SQ_2022a</strain>
    </source>
</reference>
<evidence type="ECO:0000313" key="2">
    <source>
        <dbReference type="Proteomes" id="UP001060215"/>
    </source>
</evidence>